<sequence>MCNPTEVSRFEQTIRDKKSGMLNLGLSIANDERFSL</sequence>
<protein>
    <submittedName>
        <fullName evidence="1">Uncharacterized protein</fullName>
    </submittedName>
</protein>
<accession>A0A8S5T354</accession>
<proteinExistence type="predicted"/>
<reference evidence="1" key="1">
    <citation type="journal article" date="2021" name="Proc. Natl. Acad. Sci. U.S.A.">
        <title>A Catalog of Tens of Thousands of Viruses from Human Metagenomes Reveals Hidden Associations with Chronic Diseases.</title>
        <authorList>
            <person name="Tisza M.J."/>
            <person name="Buck C.B."/>
        </authorList>
    </citation>
    <scope>NUCLEOTIDE SEQUENCE</scope>
    <source>
        <strain evidence="1">Ct5ra14</strain>
    </source>
</reference>
<organism evidence="1">
    <name type="scientific">Myoviridae sp. ct5ra14</name>
    <dbReference type="NCBI Taxonomy" id="2827659"/>
    <lineage>
        <taxon>Viruses</taxon>
        <taxon>Duplodnaviria</taxon>
        <taxon>Heunggongvirae</taxon>
        <taxon>Uroviricota</taxon>
        <taxon>Caudoviricetes</taxon>
    </lineage>
</organism>
<evidence type="ECO:0000313" key="1">
    <source>
        <dbReference type="EMBL" id="DAF57202.1"/>
    </source>
</evidence>
<name>A0A8S5T354_9CAUD</name>
<dbReference type="EMBL" id="BK032730">
    <property type="protein sequence ID" value="DAF57202.1"/>
    <property type="molecule type" value="Genomic_DNA"/>
</dbReference>